<organism evidence="3 4">
    <name type="scientific">Pisum sativum</name>
    <name type="common">Garden pea</name>
    <name type="synonym">Lathyrus oleraceus</name>
    <dbReference type="NCBI Taxonomy" id="3888"/>
    <lineage>
        <taxon>Eukaryota</taxon>
        <taxon>Viridiplantae</taxon>
        <taxon>Streptophyta</taxon>
        <taxon>Embryophyta</taxon>
        <taxon>Tracheophyta</taxon>
        <taxon>Spermatophyta</taxon>
        <taxon>Magnoliopsida</taxon>
        <taxon>eudicotyledons</taxon>
        <taxon>Gunneridae</taxon>
        <taxon>Pentapetalae</taxon>
        <taxon>rosids</taxon>
        <taxon>fabids</taxon>
        <taxon>Fabales</taxon>
        <taxon>Fabaceae</taxon>
        <taxon>Papilionoideae</taxon>
        <taxon>50 kb inversion clade</taxon>
        <taxon>NPAAA clade</taxon>
        <taxon>Hologalegina</taxon>
        <taxon>IRL clade</taxon>
        <taxon>Fabeae</taxon>
        <taxon>Lathyrus</taxon>
    </lineage>
</organism>
<dbReference type="EMBL" id="JAMSHJ010000004">
    <property type="protein sequence ID" value="KAI5421780.1"/>
    <property type="molecule type" value="Genomic_DNA"/>
</dbReference>
<keyword evidence="4" id="KW-1185">Reference proteome</keyword>
<accession>A0A9D4XMW7</accession>
<evidence type="ECO:0000313" key="3">
    <source>
        <dbReference type="EMBL" id="KAI5421780.1"/>
    </source>
</evidence>
<dbReference type="InterPro" id="IPR058594">
    <property type="entry name" value="PB1-like_dom_pln"/>
</dbReference>
<dbReference type="Proteomes" id="UP001058974">
    <property type="component" value="Chromosome 4"/>
</dbReference>
<sequence length="199" mass="23971">MNPNFTRPTKINAVKLRISHGGSLFHYPCKLYVDRKIYELNSKWDVDSISYMEIFKVTKSLGYVRVKFMWYHDSKFSLEHGRIPINNDKDILKFREDMKGYDYVNIYVEHIVDELNVVIEDGVREYIKARQDTINIDSNDEVHLEDKDEDHLEETEEVQDEQREEFQSEEDEDFVQDDNDDLYDSEFNEIDEYDLDWTQ</sequence>
<feature type="region of interest" description="Disordered" evidence="1">
    <location>
        <begin position="144"/>
        <end position="199"/>
    </location>
</feature>
<feature type="compositionally biased region" description="Acidic residues" evidence="1">
    <location>
        <begin position="167"/>
        <end position="199"/>
    </location>
</feature>
<name>A0A9D4XMW7_PEA</name>
<dbReference type="AlphaFoldDB" id="A0A9D4XMW7"/>
<reference evidence="3 4" key="1">
    <citation type="journal article" date="2022" name="Nat. Genet.">
        <title>Improved pea reference genome and pan-genome highlight genomic features and evolutionary characteristics.</title>
        <authorList>
            <person name="Yang T."/>
            <person name="Liu R."/>
            <person name="Luo Y."/>
            <person name="Hu S."/>
            <person name="Wang D."/>
            <person name="Wang C."/>
            <person name="Pandey M.K."/>
            <person name="Ge S."/>
            <person name="Xu Q."/>
            <person name="Li N."/>
            <person name="Li G."/>
            <person name="Huang Y."/>
            <person name="Saxena R.K."/>
            <person name="Ji Y."/>
            <person name="Li M."/>
            <person name="Yan X."/>
            <person name="He Y."/>
            <person name="Liu Y."/>
            <person name="Wang X."/>
            <person name="Xiang C."/>
            <person name="Varshney R.K."/>
            <person name="Ding H."/>
            <person name="Gao S."/>
            <person name="Zong X."/>
        </authorList>
    </citation>
    <scope>NUCLEOTIDE SEQUENCE [LARGE SCALE GENOMIC DNA]</scope>
    <source>
        <strain evidence="3 4">cv. Zhongwan 6</strain>
    </source>
</reference>
<proteinExistence type="predicted"/>
<evidence type="ECO:0000256" key="1">
    <source>
        <dbReference type="SAM" id="MobiDB-lite"/>
    </source>
</evidence>
<gene>
    <name evidence="3" type="ORF">KIW84_045278</name>
</gene>
<evidence type="ECO:0000313" key="4">
    <source>
        <dbReference type="Proteomes" id="UP001058974"/>
    </source>
</evidence>
<dbReference type="Pfam" id="PF26130">
    <property type="entry name" value="PB1-like"/>
    <property type="match status" value="1"/>
</dbReference>
<dbReference type="Gramene" id="Psat04G0527800-T1">
    <property type="protein sequence ID" value="KAI5421780.1"/>
    <property type="gene ID" value="KIW84_045278"/>
</dbReference>
<protein>
    <recommendedName>
        <fullName evidence="2">PB1-like domain-containing protein</fullName>
    </recommendedName>
</protein>
<feature type="domain" description="PB1-like" evidence="2">
    <location>
        <begin position="13"/>
        <end position="110"/>
    </location>
</feature>
<comment type="caution">
    <text evidence="3">The sequence shown here is derived from an EMBL/GenBank/DDBJ whole genome shotgun (WGS) entry which is preliminary data.</text>
</comment>
<evidence type="ECO:0000259" key="2">
    <source>
        <dbReference type="Pfam" id="PF26130"/>
    </source>
</evidence>